<dbReference type="AlphaFoldDB" id="A0ABD3VBJ2"/>
<evidence type="ECO:0000256" key="4">
    <source>
        <dbReference type="ARBA" id="ARBA00012483"/>
    </source>
</evidence>
<dbReference type="GO" id="GO:0012505">
    <property type="term" value="C:endomembrane system"/>
    <property type="evidence" value="ECO:0007669"/>
    <property type="project" value="UniProtKB-SubCell"/>
</dbReference>
<keyword evidence="6" id="KW-0808">Transferase</keyword>
<dbReference type="InterPro" id="IPR051073">
    <property type="entry name" value="ZNRF3_Arkadia_E3_ligases"/>
</dbReference>
<dbReference type="EMBL" id="JBJQND010000013">
    <property type="protein sequence ID" value="KAL3857902.1"/>
    <property type="molecule type" value="Genomic_DNA"/>
</dbReference>
<gene>
    <name evidence="16" type="ORF">ACJMK2_012527</name>
</gene>
<evidence type="ECO:0000256" key="13">
    <source>
        <dbReference type="SAM" id="Phobius"/>
    </source>
</evidence>
<dbReference type="Gene3D" id="3.50.30.30">
    <property type="match status" value="1"/>
</dbReference>
<proteinExistence type="predicted"/>
<feature type="domain" description="ZNRF-3 ectodomain" evidence="15">
    <location>
        <begin position="64"/>
        <end position="169"/>
    </location>
</feature>
<feature type="chain" id="PRO_5044780654" description="RING-type E3 ubiquitin transferase" evidence="14">
    <location>
        <begin position="19"/>
        <end position="226"/>
    </location>
</feature>
<feature type="transmembrane region" description="Helical" evidence="13">
    <location>
        <begin position="185"/>
        <end position="206"/>
    </location>
</feature>
<evidence type="ECO:0000256" key="10">
    <source>
        <dbReference type="ARBA" id="ARBA00022989"/>
    </source>
</evidence>
<accession>A0ABD3VBJ2</accession>
<dbReference type="GO" id="GO:0005886">
    <property type="term" value="C:plasma membrane"/>
    <property type="evidence" value="ECO:0007669"/>
    <property type="project" value="UniProtKB-SubCell"/>
</dbReference>
<evidence type="ECO:0000256" key="5">
    <source>
        <dbReference type="ARBA" id="ARBA00022475"/>
    </source>
</evidence>
<evidence type="ECO:0000256" key="11">
    <source>
        <dbReference type="ARBA" id="ARBA00023136"/>
    </source>
</evidence>
<keyword evidence="11 13" id="KW-0472">Membrane</keyword>
<keyword evidence="9" id="KW-0833">Ubl conjugation pathway</keyword>
<evidence type="ECO:0000313" key="17">
    <source>
        <dbReference type="Proteomes" id="UP001634394"/>
    </source>
</evidence>
<dbReference type="GO" id="GO:0061630">
    <property type="term" value="F:ubiquitin protein ligase activity"/>
    <property type="evidence" value="ECO:0007669"/>
    <property type="project" value="UniProtKB-EC"/>
</dbReference>
<name>A0ABD3VBJ2_SINWO</name>
<protein>
    <recommendedName>
        <fullName evidence="4">RING-type E3 ubiquitin transferase</fullName>
        <ecNumber evidence="4">2.3.2.27</ecNumber>
    </recommendedName>
</protein>
<dbReference type="EC" id="2.3.2.27" evidence="4"/>
<comment type="pathway">
    <text evidence="3">Protein modification; protein ubiquitination.</text>
</comment>
<evidence type="ECO:0000256" key="6">
    <source>
        <dbReference type="ARBA" id="ARBA00022679"/>
    </source>
</evidence>
<evidence type="ECO:0000256" key="9">
    <source>
        <dbReference type="ARBA" id="ARBA00022786"/>
    </source>
</evidence>
<organism evidence="16 17">
    <name type="scientific">Sinanodonta woodiana</name>
    <name type="common">Chinese pond mussel</name>
    <name type="synonym">Anodonta woodiana</name>
    <dbReference type="NCBI Taxonomy" id="1069815"/>
    <lineage>
        <taxon>Eukaryota</taxon>
        <taxon>Metazoa</taxon>
        <taxon>Spiralia</taxon>
        <taxon>Lophotrochozoa</taxon>
        <taxon>Mollusca</taxon>
        <taxon>Bivalvia</taxon>
        <taxon>Autobranchia</taxon>
        <taxon>Heteroconchia</taxon>
        <taxon>Palaeoheterodonta</taxon>
        <taxon>Unionida</taxon>
        <taxon>Unionoidea</taxon>
        <taxon>Unionidae</taxon>
        <taxon>Unioninae</taxon>
        <taxon>Sinanodonta</taxon>
    </lineage>
</organism>
<reference evidence="16 17" key="1">
    <citation type="submission" date="2024-11" db="EMBL/GenBank/DDBJ databases">
        <title>Chromosome-level genome assembly of the freshwater bivalve Anodonta woodiana.</title>
        <authorList>
            <person name="Chen X."/>
        </authorList>
    </citation>
    <scope>NUCLEOTIDE SEQUENCE [LARGE SCALE GENOMIC DNA]</scope>
    <source>
        <strain evidence="16">MN2024</strain>
        <tissue evidence="16">Gills</tissue>
    </source>
</reference>
<evidence type="ECO:0000313" key="16">
    <source>
        <dbReference type="EMBL" id="KAL3857902.1"/>
    </source>
</evidence>
<evidence type="ECO:0000256" key="2">
    <source>
        <dbReference type="ARBA" id="ARBA00004236"/>
    </source>
</evidence>
<sequence>MKFGETLIFSLLFICAMGMDKAILEIVLHKSVKNGEYVTQRHELEGQFSKAGAMGSAEGDIYQLHPKALCNSDDYYEEIHKFGWVGVIRLVQDDDKACMTLYEKAEKAIQRGATAVIFDITENPDASRQLQEQAEYQVRLTRPIVFIQKEAAVSLMEIVKSQRYARARIWSVSPVDEEESDASHYIIIGALVIVFLIVVCIILVFVGKMRRRSSEVCVDITRGYYQ</sequence>
<dbReference type="Pfam" id="PF18212">
    <property type="entry name" value="ZNRF_3_ecto"/>
    <property type="match status" value="1"/>
</dbReference>
<evidence type="ECO:0000256" key="7">
    <source>
        <dbReference type="ARBA" id="ARBA00022692"/>
    </source>
</evidence>
<keyword evidence="8 14" id="KW-0732">Signal</keyword>
<dbReference type="InterPro" id="IPR040700">
    <property type="entry name" value="ZNRF-3_ecto"/>
</dbReference>
<comment type="catalytic activity">
    <reaction evidence="1">
        <text>S-ubiquitinyl-[E2 ubiquitin-conjugating enzyme]-L-cysteine + [acceptor protein]-L-lysine = [E2 ubiquitin-conjugating enzyme]-L-cysteine + N(6)-ubiquitinyl-[acceptor protein]-L-lysine.</text>
        <dbReference type="EC" id="2.3.2.27"/>
    </reaction>
</comment>
<evidence type="ECO:0000256" key="8">
    <source>
        <dbReference type="ARBA" id="ARBA00022729"/>
    </source>
</evidence>
<keyword evidence="17" id="KW-1185">Reference proteome</keyword>
<evidence type="ECO:0000256" key="1">
    <source>
        <dbReference type="ARBA" id="ARBA00000900"/>
    </source>
</evidence>
<comment type="caution">
    <text evidence="16">The sequence shown here is derived from an EMBL/GenBank/DDBJ whole genome shotgun (WGS) entry which is preliminary data.</text>
</comment>
<keyword evidence="5" id="KW-1003">Cell membrane</keyword>
<evidence type="ECO:0000256" key="3">
    <source>
        <dbReference type="ARBA" id="ARBA00004906"/>
    </source>
</evidence>
<keyword evidence="7 13" id="KW-0812">Transmembrane</keyword>
<dbReference type="PANTHER" id="PTHR16200">
    <property type="entry name" value="RING ZINC FINGER"/>
    <property type="match status" value="1"/>
</dbReference>
<comment type="subcellular location">
    <subcellularLocation>
        <location evidence="2">Cell membrane</location>
    </subcellularLocation>
    <subcellularLocation>
        <location evidence="12">Endomembrane system</location>
        <topology evidence="12">Single-pass type I membrane protein</topology>
    </subcellularLocation>
</comment>
<feature type="signal peptide" evidence="14">
    <location>
        <begin position="1"/>
        <end position="18"/>
    </location>
</feature>
<evidence type="ECO:0000256" key="14">
    <source>
        <dbReference type="SAM" id="SignalP"/>
    </source>
</evidence>
<keyword evidence="10 13" id="KW-1133">Transmembrane helix</keyword>
<evidence type="ECO:0000259" key="15">
    <source>
        <dbReference type="Pfam" id="PF18212"/>
    </source>
</evidence>
<dbReference type="Proteomes" id="UP001634394">
    <property type="component" value="Unassembled WGS sequence"/>
</dbReference>
<evidence type="ECO:0000256" key="12">
    <source>
        <dbReference type="ARBA" id="ARBA00046288"/>
    </source>
</evidence>